<feature type="domain" description="NodB homology" evidence="1">
    <location>
        <begin position="59"/>
        <end position="296"/>
    </location>
</feature>
<dbReference type="PANTHER" id="PTHR47561:SF1">
    <property type="entry name" value="POLYSACCHARIDE DEACETYLASE FAMILY PROTEIN (AFU_ORTHOLOGUE AFUA_6G05030)"/>
    <property type="match status" value="1"/>
</dbReference>
<protein>
    <submittedName>
        <fullName evidence="2">Polysaccharide deacetylase</fullName>
    </submittedName>
</protein>
<gene>
    <name evidence="2" type="ORF">JI746_24655</name>
</gene>
<accession>A0ABS1JVI2</accession>
<comment type="caution">
    <text evidence="2">The sequence shown here is derived from an EMBL/GenBank/DDBJ whole genome shotgun (WGS) entry which is preliminary data.</text>
</comment>
<keyword evidence="3" id="KW-1185">Reference proteome</keyword>
<dbReference type="SUPFAM" id="SSF88713">
    <property type="entry name" value="Glycoside hydrolase/deacetylase"/>
    <property type="match status" value="1"/>
</dbReference>
<dbReference type="Gene3D" id="3.20.20.370">
    <property type="entry name" value="Glycoside hydrolase/deacetylase"/>
    <property type="match status" value="1"/>
</dbReference>
<dbReference type="InterPro" id="IPR011330">
    <property type="entry name" value="Glyco_hydro/deAcase_b/a-brl"/>
</dbReference>
<dbReference type="PROSITE" id="PS51677">
    <property type="entry name" value="NODB"/>
    <property type="match status" value="1"/>
</dbReference>
<reference evidence="2 3" key="1">
    <citation type="journal article" date="2017" name="Int. J. Syst. Evol. Microbiol.">
        <title>Ramlibacter alkalitolerans sp. nov., alkali-tolerant bacterium isolated from soil of ginseng.</title>
        <authorList>
            <person name="Lee D.H."/>
            <person name="Cha C.J."/>
        </authorList>
    </citation>
    <scope>NUCLEOTIDE SEQUENCE [LARGE SCALE GENOMIC DNA]</scope>
    <source>
        <strain evidence="2 3">KACC 19305</strain>
    </source>
</reference>
<sequence>MTEPLQPWQWPEPQWRGIVERVRAGRSLRPRQWPGGARCAIALSFDSDHETNELREGGESIGRLSQGQYGNRQGIPRILEILARQGVPASFYVPAVTALLYPDEQRRIAGDGHEIALHGWIHERNSVLPEAAERDLMLRSADTLEKVCGRRPVGIRTPSWDFSPSTLAIARDMGLQYDSSLMADVDCYELLLDGRPSGVVELPVEWIRDDAVYFNMNRFAGLRPYTPPGDVFDIFRRELDAAYREGGIFQLTMHPHISGYRSRIWILEELILHARHLGRVWFATHADIVRYVQQPE</sequence>
<dbReference type="Proteomes" id="UP000622707">
    <property type="component" value="Unassembled WGS sequence"/>
</dbReference>
<dbReference type="RefSeq" id="WP_201692949.1">
    <property type="nucleotide sequence ID" value="NZ_JAEQND010000017.1"/>
</dbReference>
<dbReference type="InterPro" id="IPR037950">
    <property type="entry name" value="PgdA-like"/>
</dbReference>
<dbReference type="Pfam" id="PF01522">
    <property type="entry name" value="Polysacc_deac_1"/>
    <property type="match status" value="1"/>
</dbReference>
<dbReference type="EMBL" id="JAEQND010000017">
    <property type="protein sequence ID" value="MBL0428318.1"/>
    <property type="molecule type" value="Genomic_DNA"/>
</dbReference>
<dbReference type="PANTHER" id="PTHR47561">
    <property type="entry name" value="POLYSACCHARIDE DEACETYLASE FAMILY PROTEIN (AFU_ORTHOLOGUE AFUA_6G05030)"/>
    <property type="match status" value="1"/>
</dbReference>
<evidence type="ECO:0000313" key="2">
    <source>
        <dbReference type="EMBL" id="MBL0428318.1"/>
    </source>
</evidence>
<evidence type="ECO:0000259" key="1">
    <source>
        <dbReference type="PROSITE" id="PS51677"/>
    </source>
</evidence>
<proteinExistence type="predicted"/>
<dbReference type="CDD" id="cd10938">
    <property type="entry name" value="CE4_HpPgdA_like"/>
    <property type="match status" value="1"/>
</dbReference>
<organism evidence="2 3">
    <name type="scientific">Ramlibacter alkalitolerans</name>
    <dbReference type="NCBI Taxonomy" id="2039631"/>
    <lineage>
        <taxon>Bacteria</taxon>
        <taxon>Pseudomonadati</taxon>
        <taxon>Pseudomonadota</taxon>
        <taxon>Betaproteobacteria</taxon>
        <taxon>Burkholderiales</taxon>
        <taxon>Comamonadaceae</taxon>
        <taxon>Ramlibacter</taxon>
    </lineage>
</organism>
<dbReference type="InterPro" id="IPR002509">
    <property type="entry name" value="NODB_dom"/>
</dbReference>
<evidence type="ECO:0000313" key="3">
    <source>
        <dbReference type="Proteomes" id="UP000622707"/>
    </source>
</evidence>
<name>A0ABS1JVI2_9BURK</name>